<dbReference type="AlphaFoldDB" id="A0A2G9SFK2"/>
<dbReference type="EMBL" id="KV924410">
    <property type="protein sequence ID" value="PIO38273.1"/>
    <property type="molecule type" value="Genomic_DNA"/>
</dbReference>
<name>A0A2G9SFK2_AQUCT</name>
<reference evidence="1" key="1">
    <citation type="submission" date="2017-08" db="EMBL/GenBank/DDBJ databases">
        <title>Assembly of the North American Bullfrog Genome.</title>
        <authorList>
            <person name="Warren R.L."/>
            <person name="Vandervalk B.P."/>
            <person name="Kucuk E."/>
            <person name="Birol I."/>
            <person name="Helbing C."/>
            <person name="Pandoh P."/>
            <person name="Behsaz B."/>
            <person name="Mohamadi H."/>
            <person name="Chu J."/>
            <person name="Jackman S."/>
            <person name="Hammond S.A."/>
            <person name="Veldhoen N."/>
            <person name="Kirk H."/>
            <person name="Zhao Y."/>
            <person name="Coope R."/>
            <person name="Pleasance S."/>
            <person name="Moore R."/>
            <person name="Holt R."/>
        </authorList>
    </citation>
    <scope>NUCLEOTIDE SEQUENCE</scope>
    <source>
        <strain evidence="1">Bruno</strain>
        <tissue evidence="1">Liver</tissue>
    </source>
</reference>
<evidence type="ECO:0000313" key="1">
    <source>
        <dbReference type="EMBL" id="PIO38273.1"/>
    </source>
</evidence>
<gene>
    <name evidence="1" type="ORF">AB205_0087860</name>
</gene>
<protein>
    <submittedName>
        <fullName evidence="1">Uncharacterized protein</fullName>
    </submittedName>
</protein>
<proteinExistence type="predicted"/>
<sequence>MFFCFEKKVLKYFKSQILKMHTGVSTCAICHHGISMYTFCGCNPFLGGCN</sequence>
<accession>A0A2G9SFK2</accession>
<organism evidence="1">
    <name type="scientific">Aquarana catesbeiana</name>
    <name type="common">American bullfrog</name>
    <name type="synonym">Rana catesbeiana</name>
    <dbReference type="NCBI Taxonomy" id="8400"/>
    <lineage>
        <taxon>Eukaryota</taxon>
        <taxon>Metazoa</taxon>
        <taxon>Chordata</taxon>
        <taxon>Craniata</taxon>
        <taxon>Vertebrata</taxon>
        <taxon>Euteleostomi</taxon>
        <taxon>Amphibia</taxon>
        <taxon>Batrachia</taxon>
        <taxon>Anura</taxon>
        <taxon>Neobatrachia</taxon>
        <taxon>Ranoidea</taxon>
        <taxon>Ranidae</taxon>
        <taxon>Aquarana</taxon>
    </lineage>
</organism>